<dbReference type="EMBL" id="FPKX01000008">
    <property type="protein sequence ID" value="SFZ97541.1"/>
    <property type="molecule type" value="Genomic_DNA"/>
</dbReference>
<proteinExistence type="predicted"/>
<accession>A0A1W1EBZ0</accession>
<organism evidence="1">
    <name type="scientific">hydrothermal vent metagenome</name>
    <dbReference type="NCBI Taxonomy" id="652676"/>
    <lineage>
        <taxon>unclassified sequences</taxon>
        <taxon>metagenomes</taxon>
        <taxon>ecological metagenomes</taxon>
    </lineage>
</organism>
<name>A0A1W1EBZ0_9ZZZZ</name>
<reference evidence="1" key="1">
    <citation type="submission" date="2016-10" db="EMBL/GenBank/DDBJ databases">
        <authorList>
            <person name="de Groot N.N."/>
        </authorList>
    </citation>
    <scope>NUCLEOTIDE SEQUENCE</scope>
</reference>
<gene>
    <name evidence="1" type="ORF">MNB_SV-5-505</name>
</gene>
<protein>
    <submittedName>
        <fullName evidence="1">Uncharacterized protein</fullName>
    </submittedName>
</protein>
<evidence type="ECO:0000313" key="1">
    <source>
        <dbReference type="EMBL" id="SFZ97541.1"/>
    </source>
</evidence>
<dbReference type="AlphaFoldDB" id="A0A1W1EBZ0"/>
<sequence>MSDKINKISEMPLSGTNDGKIVVNTIAEPYGPKSNSVASIGIFLQAGAKEPDWKVHIPKEDIDDVILALQEAKKTL</sequence>